<keyword evidence="1" id="KW-0812">Transmembrane</keyword>
<dbReference type="InterPro" id="IPR036565">
    <property type="entry name" value="Mur-like_cat_sf"/>
</dbReference>
<evidence type="ECO:0000256" key="1">
    <source>
        <dbReference type="SAM" id="Phobius"/>
    </source>
</evidence>
<dbReference type="SUPFAM" id="SSF53244">
    <property type="entry name" value="MurD-like peptide ligases, peptide-binding domain"/>
    <property type="match status" value="1"/>
</dbReference>
<gene>
    <name evidence="2" type="ORF">ACH5RR_019761</name>
</gene>
<organism evidence="2 3">
    <name type="scientific">Cinchona calisaya</name>
    <dbReference type="NCBI Taxonomy" id="153742"/>
    <lineage>
        <taxon>Eukaryota</taxon>
        <taxon>Viridiplantae</taxon>
        <taxon>Streptophyta</taxon>
        <taxon>Embryophyta</taxon>
        <taxon>Tracheophyta</taxon>
        <taxon>Spermatophyta</taxon>
        <taxon>Magnoliopsida</taxon>
        <taxon>eudicotyledons</taxon>
        <taxon>Gunneridae</taxon>
        <taxon>Pentapetalae</taxon>
        <taxon>asterids</taxon>
        <taxon>lamiids</taxon>
        <taxon>Gentianales</taxon>
        <taxon>Rubiaceae</taxon>
        <taxon>Cinchonoideae</taxon>
        <taxon>Cinchoneae</taxon>
        <taxon>Cinchona</taxon>
    </lineage>
</organism>
<evidence type="ECO:0000313" key="2">
    <source>
        <dbReference type="EMBL" id="KAL3521612.1"/>
    </source>
</evidence>
<proteinExistence type="predicted"/>
<dbReference type="SUPFAM" id="SSF53623">
    <property type="entry name" value="MurD-like peptide ligases, catalytic domain"/>
    <property type="match status" value="1"/>
</dbReference>
<accession>A0ABD2ZTW1</accession>
<dbReference type="Proteomes" id="UP001630127">
    <property type="component" value="Unassembled WGS sequence"/>
</dbReference>
<dbReference type="Gene3D" id="3.90.190.20">
    <property type="entry name" value="Mur ligase, C-terminal domain"/>
    <property type="match status" value="1"/>
</dbReference>
<feature type="transmembrane region" description="Helical" evidence="1">
    <location>
        <begin position="74"/>
        <end position="92"/>
    </location>
</feature>
<dbReference type="EMBL" id="JBJUIK010000008">
    <property type="protein sequence ID" value="KAL3521612.1"/>
    <property type="molecule type" value="Genomic_DNA"/>
</dbReference>
<reference evidence="2 3" key="1">
    <citation type="submission" date="2024-11" db="EMBL/GenBank/DDBJ databases">
        <title>A near-complete genome assembly of Cinchona calisaya.</title>
        <authorList>
            <person name="Lian D.C."/>
            <person name="Zhao X.W."/>
            <person name="Wei L."/>
        </authorList>
    </citation>
    <scope>NUCLEOTIDE SEQUENCE [LARGE SCALE GENOMIC DNA]</scope>
    <source>
        <tissue evidence="2">Nenye</tissue>
    </source>
</reference>
<evidence type="ECO:0000313" key="3">
    <source>
        <dbReference type="Proteomes" id="UP001630127"/>
    </source>
</evidence>
<dbReference type="AlphaFoldDB" id="A0ABD2ZTW1"/>
<protein>
    <submittedName>
        <fullName evidence="2">Uncharacterized protein</fullName>
    </submittedName>
</protein>
<keyword evidence="1" id="KW-1133">Transmembrane helix</keyword>
<dbReference type="InterPro" id="IPR036615">
    <property type="entry name" value="Mur_ligase_C_dom_sf"/>
</dbReference>
<keyword evidence="1" id="KW-0472">Membrane</keyword>
<feature type="transmembrane region" description="Helical" evidence="1">
    <location>
        <begin position="38"/>
        <end position="62"/>
    </location>
</feature>
<sequence length="207" mass="23375">MSGRPCQYCDLVLLIEKDLQLVYKQLILHSVDYDSASVIYFSQFAWSSMTFFWGNLYCFVYYSSLFSIMHFTNSFIAIVHFIYSFLAIMQFIELCNVKLSMIGHHQLKNAATATCAALCLHDQGWKLSNESIRAGLEAHTKESARALANTIEMSFPKARIVLLVAMTNDKDHIGFARELLSARYLEAVFFAEASIAGEKSRTTSACS</sequence>
<name>A0ABD2ZTW1_9GENT</name>
<keyword evidence="3" id="KW-1185">Reference proteome</keyword>
<comment type="caution">
    <text evidence="2">The sequence shown here is derived from an EMBL/GenBank/DDBJ whole genome shotgun (WGS) entry which is preliminary data.</text>
</comment>
<dbReference type="Gene3D" id="3.40.1190.10">
    <property type="entry name" value="Mur-like, catalytic domain"/>
    <property type="match status" value="1"/>
</dbReference>